<proteinExistence type="predicted"/>
<protein>
    <submittedName>
        <fullName evidence="2">Uncharacterized protein</fullName>
    </submittedName>
</protein>
<evidence type="ECO:0000256" key="1">
    <source>
        <dbReference type="SAM" id="MobiDB-lite"/>
    </source>
</evidence>
<evidence type="ECO:0000313" key="2">
    <source>
        <dbReference type="EMBL" id="KAJ8746993.1"/>
    </source>
</evidence>
<geneLocation type="mitochondrion" evidence="2"/>
<dbReference type="AlphaFoldDB" id="A0AAV8S4K6"/>
<accession>A0AAV8S4K6</accession>
<feature type="compositionally biased region" description="Low complexity" evidence="1">
    <location>
        <begin position="132"/>
        <end position="143"/>
    </location>
</feature>
<feature type="region of interest" description="Disordered" evidence="1">
    <location>
        <begin position="105"/>
        <end position="143"/>
    </location>
</feature>
<evidence type="ECO:0000313" key="3">
    <source>
        <dbReference type="Proteomes" id="UP001159364"/>
    </source>
</evidence>
<feature type="region of interest" description="Disordered" evidence="1">
    <location>
        <begin position="155"/>
        <end position="189"/>
    </location>
</feature>
<feature type="compositionally biased region" description="Polar residues" evidence="1">
    <location>
        <begin position="172"/>
        <end position="181"/>
    </location>
</feature>
<keyword evidence="2" id="KW-0496">Mitochondrion</keyword>
<dbReference type="Proteomes" id="UP001159364">
    <property type="component" value="Unassembled WGS sequence"/>
</dbReference>
<sequence length="189" mass="20427">MKHIAHSLTPGKGIPRILPNPIKEWGILLLKALHSILTLTASRAAIKQKELVERIGSQRSSSTHSTEAWDFQDASFTTSCLPATGAREATLHPFQPFVSTRLFFTSTGPPGASTTKTPRPELGLGQRGLGGSNHSSREFSSSSFKPVQAFSSLTSSRFLQPSSEEASRTDQRISPPSNRVSINRIGGCK</sequence>
<gene>
    <name evidence="2" type="ORF">K2173_012852</name>
</gene>
<name>A0AAV8S4K6_9ROSI</name>
<comment type="caution">
    <text evidence="2">The sequence shown here is derived from an EMBL/GenBank/DDBJ whole genome shotgun (WGS) entry which is preliminary data.</text>
</comment>
<dbReference type="EMBL" id="JAIWQS010000258">
    <property type="protein sequence ID" value="KAJ8746993.1"/>
    <property type="molecule type" value="Genomic_DNA"/>
</dbReference>
<feature type="compositionally biased region" description="Polar residues" evidence="1">
    <location>
        <begin position="155"/>
        <end position="164"/>
    </location>
</feature>
<reference evidence="2 3" key="1">
    <citation type="submission" date="2021-09" db="EMBL/GenBank/DDBJ databases">
        <title>Genomic insights and catalytic innovation underlie evolution of tropane alkaloids biosynthesis.</title>
        <authorList>
            <person name="Wang Y.-J."/>
            <person name="Tian T."/>
            <person name="Huang J.-P."/>
            <person name="Huang S.-X."/>
        </authorList>
    </citation>
    <scope>NUCLEOTIDE SEQUENCE [LARGE SCALE GENOMIC DNA]</scope>
    <source>
        <strain evidence="2">KIB-2018</strain>
        <tissue evidence="2">Leaf</tissue>
    </source>
</reference>
<keyword evidence="3" id="KW-1185">Reference proteome</keyword>
<feature type="compositionally biased region" description="Polar residues" evidence="1">
    <location>
        <begin position="105"/>
        <end position="117"/>
    </location>
</feature>
<organism evidence="2 3">
    <name type="scientific">Erythroxylum novogranatense</name>
    <dbReference type="NCBI Taxonomy" id="1862640"/>
    <lineage>
        <taxon>Eukaryota</taxon>
        <taxon>Viridiplantae</taxon>
        <taxon>Streptophyta</taxon>
        <taxon>Embryophyta</taxon>
        <taxon>Tracheophyta</taxon>
        <taxon>Spermatophyta</taxon>
        <taxon>Magnoliopsida</taxon>
        <taxon>eudicotyledons</taxon>
        <taxon>Gunneridae</taxon>
        <taxon>Pentapetalae</taxon>
        <taxon>rosids</taxon>
        <taxon>fabids</taxon>
        <taxon>Malpighiales</taxon>
        <taxon>Erythroxylaceae</taxon>
        <taxon>Erythroxylum</taxon>
    </lineage>
</organism>